<protein>
    <submittedName>
        <fullName evidence="8">Cdkn2a-interacting protein isoform</fullName>
    </submittedName>
</protein>
<evidence type="ECO:0000313" key="9">
    <source>
        <dbReference type="Proteomes" id="UP000386466"/>
    </source>
</evidence>
<dbReference type="Pfam" id="PF11952">
    <property type="entry name" value="XTBD"/>
    <property type="match status" value="1"/>
</dbReference>
<feature type="compositionally biased region" description="Low complexity" evidence="5">
    <location>
        <begin position="582"/>
        <end position="596"/>
    </location>
</feature>
<comment type="similarity">
    <text evidence="2">Belongs to the CARF family.</text>
</comment>
<dbReference type="AlphaFoldDB" id="A0A485MT44"/>
<keyword evidence="4" id="KW-0694">RNA-binding</keyword>
<accession>A0A485MT44</accession>
<evidence type="ECO:0000256" key="3">
    <source>
        <dbReference type="ARBA" id="ARBA00023242"/>
    </source>
</evidence>
<dbReference type="InterPro" id="IPR021859">
    <property type="entry name" value="XTBD"/>
</dbReference>
<dbReference type="PANTHER" id="PTHR16148">
    <property type="entry name" value="NF-KAPPA-B-REPRESSING FACTOR-RELATED"/>
    <property type="match status" value="1"/>
</dbReference>
<feature type="compositionally biased region" description="Polar residues" evidence="5">
    <location>
        <begin position="597"/>
        <end position="611"/>
    </location>
</feature>
<dbReference type="GO" id="GO:0005654">
    <property type="term" value="C:nucleoplasm"/>
    <property type="evidence" value="ECO:0007669"/>
    <property type="project" value="UniProtKB-SubCell"/>
</dbReference>
<dbReference type="InterPro" id="IPR058828">
    <property type="entry name" value="DSRM_CARF/NKRF"/>
</dbReference>
<dbReference type="PANTHER" id="PTHR16148:SF11">
    <property type="entry name" value="CDKN2A-INTERACTING PROTEIN"/>
    <property type="match status" value="1"/>
</dbReference>
<dbReference type="Pfam" id="PF26535">
    <property type="entry name" value="DSRM_CARF"/>
    <property type="match status" value="1"/>
</dbReference>
<dbReference type="EMBL" id="CAAGRJ010005011">
    <property type="protein sequence ID" value="VFV22973.1"/>
    <property type="molecule type" value="Genomic_DNA"/>
</dbReference>
<evidence type="ECO:0000259" key="6">
    <source>
        <dbReference type="PROSITE" id="PS50137"/>
    </source>
</evidence>
<keyword evidence="3" id="KW-0539">Nucleus</keyword>
<feature type="compositionally biased region" description="Pro residues" evidence="5">
    <location>
        <begin position="217"/>
        <end position="241"/>
    </location>
</feature>
<organism evidence="8 9">
    <name type="scientific">Lynx pardinus</name>
    <name type="common">Iberian lynx</name>
    <name type="synonym">Felis pardina</name>
    <dbReference type="NCBI Taxonomy" id="191816"/>
    <lineage>
        <taxon>Eukaryota</taxon>
        <taxon>Metazoa</taxon>
        <taxon>Chordata</taxon>
        <taxon>Craniata</taxon>
        <taxon>Vertebrata</taxon>
        <taxon>Euteleostomi</taxon>
        <taxon>Mammalia</taxon>
        <taxon>Eutheria</taxon>
        <taxon>Laurasiatheria</taxon>
        <taxon>Carnivora</taxon>
        <taxon>Feliformia</taxon>
        <taxon>Felidae</taxon>
        <taxon>Felinae</taxon>
        <taxon>Lynx</taxon>
    </lineage>
</organism>
<evidence type="ECO:0000256" key="5">
    <source>
        <dbReference type="SAM" id="MobiDB-lite"/>
    </source>
</evidence>
<gene>
    <name evidence="8" type="ORF">LYPA_23C013225</name>
</gene>
<dbReference type="Proteomes" id="UP000386466">
    <property type="component" value="Unassembled WGS sequence"/>
</dbReference>
<feature type="region of interest" description="Disordered" evidence="5">
    <location>
        <begin position="114"/>
        <end position="280"/>
    </location>
</feature>
<evidence type="ECO:0000256" key="2">
    <source>
        <dbReference type="ARBA" id="ARBA00010053"/>
    </source>
</evidence>
<feature type="region of interest" description="Disordered" evidence="5">
    <location>
        <begin position="470"/>
        <end position="690"/>
    </location>
</feature>
<feature type="compositionally biased region" description="Basic and acidic residues" evidence="5">
    <location>
        <begin position="43"/>
        <end position="58"/>
    </location>
</feature>
<evidence type="ECO:0000256" key="1">
    <source>
        <dbReference type="ARBA" id="ARBA00004642"/>
    </source>
</evidence>
<reference evidence="8 9" key="1">
    <citation type="submission" date="2019-01" db="EMBL/GenBank/DDBJ databases">
        <authorList>
            <person name="Alioto T."/>
            <person name="Alioto T."/>
        </authorList>
    </citation>
    <scope>NUCLEOTIDE SEQUENCE [LARGE SCALE GENOMIC DNA]</scope>
</reference>
<evidence type="ECO:0000259" key="7">
    <source>
        <dbReference type="PROSITE" id="PS51827"/>
    </source>
</evidence>
<dbReference type="GO" id="GO:0003723">
    <property type="term" value="F:RNA binding"/>
    <property type="evidence" value="ECO:0007669"/>
    <property type="project" value="UniProtKB-UniRule"/>
</dbReference>
<feature type="domain" description="DRBM" evidence="6">
    <location>
        <begin position="805"/>
        <end position="880"/>
    </location>
</feature>
<keyword evidence="9" id="KW-1185">Reference proteome</keyword>
<dbReference type="PROSITE" id="PS51827">
    <property type="entry name" value="XTBD"/>
    <property type="match status" value="1"/>
</dbReference>
<feature type="compositionally biased region" description="Pro residues" evidence="5">
    <location>
        <begin position="152"/>
        <end position="163"/>
    </location>
</feature>
<proteinExistence type="inferred from homology"/>
<evidence type="ECO:0000256" key="4">
    <source>
        <dbReference type="PROSITE-ProRule" id="PRU00266"/>
    </source>
</evidence>
<feature type="compositionally biased region" description="Basic and acidic residues" evidence="5">
    <location>
        <begin position="495"/>
        <end position="507"/>
    </location>
</feature>
<feature type="domain" description="XRN2-binding (XTBD)" evidence="7">
    <location>
        <begin position="359"/>
        <end position="473"/>
    </location>
</feature>
<feature type="region of interest" description="Disordered" evidence="5">
    <location>
        <begin position="43"/>
        <end position="92"/>
    </location>
</feature>
<feature type="compositionally biased region" description="Basic and acidic residues" evidence="5">
    <location>
        <begin position="572"/>
        <end position="581"/>
    </location>
</feature>
<sequence length="923" mass="97357">MQGGRGSKGERFGGETGTFPCRLLAICPAGGSFVPLRKYYDRPRHSYDQNPTREEARTARVALRNPNPTLRGKGEFRTPQAPRPGRPPNASLVCIQNSAGSCFLTRSKRWRRAFVHLGPPPNKRLRAETRAPRARPAARGPRGRGGTRGPGPARPPPSPPPRLPRLHAPRRREGDRGSARGVTKPSRHASVGAGDRGAPGEATGGPPSRGGRRERTPPPPPPPPPPPASPGAPAGAPPPPGRAAARQLGRRKASWESRLAPEGRAGARRRRGYKREGAGGGRKWAVRLLRALLFGVSASRGAFSGGPPVQAAVTGPLAPAHPASFPVQRPLAASATRRPNMAQEVSEYLSQNPRVAAWVEALRCDGETDKHWRHRREFLLRNAGDLAPTGGAAAANTEEAADAESGTRNRQLQQLISFSMAWANHVFLGCRYPQKVMDKILSMAEGIKVTGAPIHTTRDELVAKVKKRGISSSNEGVEEPAKKRIMEGKNNSTVEQDHAKISAKTERASAQQENSSTCTGSSTKSESSGNSTRSSGTSSQNSSTSDGDRSLSSQSSSSVSSQVTVAGSGKASESEAPDKHGSASFVSSLLKSSVNSHVTQSADSRQQSGSPKKSALEGSSVSASQSISEIEVPLLGSSGSPEGELPLLSSKPSSETASGGLTSKTSSEASVSSSASKNSSSSGISLLTPKSSASTPASLLTSKSTSQVAASLLASKSSSQTSGSLVSKSPSLAGVSQLASKISSQTSTSQLPSKSTSQSSESSVKFSCCKLTNEDVKQKQPFFNRLYKTVAWKLVAVGGFSPNVNHGELLNAAIEALKATLDVFFVPLKELADLPQNKSSQESIVCELRCKSVYLGTGCGKSKENAKAVASREALKLFLKKKVVVKICKRKYRGSEIEDLVLLDEESRPVNLPPALKHPQELL</sequence>
<dbReference type="InterPro" id="IPR014720">
    <property type="entry name" value="dsRBD_dom"/>
</dbReference>
<feature type="compositionally biased region" description="Low complexity" evidence="5">
    <location>
        <begin position="619"/>
        <end position="690"/>
    </location>
</feature>
<dbReference type="GO" id="GO:0005730">
    <property type="term" value="C:nucleolus"/>
    <property type="evidence" value="ECO:0007669"/>
    <property type="project" value="TreeGrafter"/>
</dbReference>
<evidence type="ECO:0000313" key="8">
    <source>
        <dbReference type="EMBL" id="VFV22973.1"/>
    </source>
</evidence>
<name>A0A485MT44_LYNPA</name>
<dbReference type="PROSITE" id="PS50137">
    <property type="entry name" value="DS_RBD"/>
    <property type="match status" value="1"/>
</dbReference>
<comment type="subcellular location">
    <subcellularLocation>
        <location evidence="1">Nucleus</location>
        <location evidence="1">Nucleoplasm</location>
    </subcellularLocation>
</comment>
<feature type="compositionally biased region" description="Low complexity" evidence="5">
    <location>
        <begin position="514"/>
        <end position="569"/>
    </location>
</feature>